<evidence type="ECO:0000259" key="4">
    <source>
        <dbReference type="Pfam" id="PF13649"/>
    </source>
</evidence>
<reference evidence="5 6" key="1">
    <citation type="submission" date="2021-01" db="EMBL/GenBank/DDBJ databases">
        <title>Draft genome sequence of Micromonospora sp. strain STR1_7.</title>
        <authorList>
            <person name="Karlyshev A."/>
            <person name="Jawad R."/>
        </authorList>
    </citation>
    <scope>NUCLEOTIDE SEQUENCE [LARGE SCALE GENOMIC DNA]</scope>
    <source>
        <strain evidence="5 6">STR1-7</strain>
    </source>
</reference>
<feature type="domain" description="Methyltransferase" evidence="4">
    <location>
        <begin position="57"/>
        <end position="150"/>
    </location>
</feature>
<evidence type="ECO:0000256" key="2">
    <source>
        <dbReference type="ARBA" id="ARBA00022679"/>
    </source>
</evidence>
<dbReference type="InterPro" id="IPR029063">
    <property type="entry name" value="SAM-dependent_MTases_sf"/>
</dbReference>
<name>A0ABS1XQ89_9ACTN</name>
<dbReference type="Proteomes" id="UP000601027">
    <property type="component" value="Unassembled WGS sequence"/>
</dbReference>
<evidence type="ECO:0000313" key="5">
    <source>
        <dbReference type="EMBL" id="MBM0231408.1"/>
    </source>
</evidence>
<dbReference type="PANTHER" id="PTHR43464">
    <property type="entry name" value="METHYLTRANSFERASE"/>
    <property type="match status" value="1"/>
</dbReference>
<evidence type="ECO:0000256" key="1">
    <source>
        <dbReference type="ARBA" id="ARBA00022603"/>
    </source>
</evidence>
<evidence type="ECO:0000256" key="3">
    <source>
        <dbReference type="ARBA" id="ARBA00022691"/>
    </source>
</evidence>
<keyword evidence="3" id="KW-0949">S-adenosyl-L-methionine</keyword>
<dbReference type="CDD" id="cd02440">
    <property type="entry name" value="AdoMet_MTases"/>
    <property type="match status" value="1"/>
</dbReference>
<accession>A0ABS1XQ89</accession>
<organism evidence="5 6">
    <name type="scientific">Micromonospora parastrephiae</name>
    <dbReference type="NCBI Taxonomy" id="2806101"/>
    <lineage>
        <taxon>Bacteria</taxon>
        <taxon>Bacillati</taxon>
        <taxon>Actinomycetota</taxon>
        <taxon>Actinomycetes</taxon>
        <taxon>Micromonosporales</taxon>
        <taxon>Micromonosporaceae</taxon>
        <taxon>Micromonospora</taxon>
    </lineage>
</organism>
<dbReference type="Gene3D" id="3.40.50.150">
    <property type="entry name" value="Vaccinia Virus protein VP39"/>
    <property type="match status" value="1"/>
</dbReference>
<proteinExistence type="predicted"/>
<dbReference type="GO" id="GO:0008168">
    <property type="term" value="F:methyltransferase activity"/>
    <property type="evidence" value="ECO:0007669"/>
    <property type="project" value="UniProtKB-KW"/>
</dbReference>
<keyword evidence="1 5" id="KW-0489">Methyltransferase</keyword>
<sequence length="231" mass="24767">MTEQRTTVDVQNIDFDAVYRGESPIPGMALDRVPWDLRHAQAGVVDFDRRGRFGGQVLDAGCGLGDNAIHLARQGHRVTGLDAAPTAIRLARARAADQGVDVDFEVADLTDLSAYVGRFDSVLDSLTYHSMPLGPATLYMAALHRATKPGARLSMICIPDSVPAGTPIPFPVSKQSLGTAFGAGWKITSIREGTTAAVMTEAVLERIGAPYRPDDDGSIHMPAWLVEADRV</sequence>
<comment type="caution">
    <text evidence="5">The sequence shown here is derived from an EMBL/GenBank/DDBJ whole genome shotgun (WGS) entry which is preliminary data.</text>
</comment>
<dbReference type="PANTHER" id="PTHR43464:SF19">
    <property type="entry name" value="UBIQUINONE BIOSYNTHESIS O-METHYLTRANSFERASE, MITOCHONDRIAL"/>
    <property type="match status" value="1"/>
</dbReference>
<dbReference type="SUPFAM" id="SSF53335">
    <property type="entry name" value="S-adenosyl-L-methionine-dependent methyltransferases"/>
    <property type="match status" value="1"/>
</dbReference>
<gene>
    <name evidence="5" type="ORF">JNW91_05725</name>
</gene>
<protein>
    <submittedName>
        <fullName evidence="5">Class I SAM-dependent methyltransferase</fullName>
    </submittedName>
</protein>
<keyword evidence="2" id="KW-0808">Transferase</keyword>
<dbReference type="RefSeq" id="WP_203173881.1">
    <property type="nucleotide sequence ID" value="NZ_JAEVHM010000015.1"/>
</dbReference>
<dbReference type="EMBL" id="JAEVHM010000015">
    <property type="protein sequence ID" value="MBM0231408.1"/>
    <property type="molecule type" value="Genomic_DNA"/>
</dbReference>
<dbReference type="InterPro" id="IPR041698">
    <property type="entry name" value="Methyltransf_25"/>
</dbReference>
<keyword evidence="6" id="KW-1185">Reference proteome</keyword>
<dbReference type="Pfam" id="PF13649">
    <property type="entry name" value="Methyltransf_25"/>
    <property type="match status" value="1"/>
</dbReference>
<evidence type="ECO:0000313" key="6">
    <source>
        <dbReference type="Proteomes" id="UP000601027"/>
    </source>
</evidence>
<dbReference type="GO" id="GO:0032259">
    <property type="term" value="P:methylation"/>
    <property type="evidence" value="ECO:0007669"/>
    <property type="project" value="UniProtKB-KW"/>
</dbReference>